<dbReference type="PANTHER" id="PTHR43394:SF27">
    <property type="entry name" value="ATP-DEPENDENT TRANSLOCASE ABCB1-LIKE"/>
    <property type="match status" value="1"/>
</dbReference>
<keyword evidence="5 13" id="KW-0812">Transmembrane</keyword>
<dbReference type="FunFam" id="3.40.50.300:FF:001530">
    <property type="entry name" value="ABC multidrug transporter (Eurofung)"/>
    <property type="match status" value="1"/>
</dbReference>
<evidence type="ECO:0000256" key="1">
    <source>
        <dbReference type="ARBA" id="ARBA00004141"/>
    </source>
</evidence>
<evidence type="ECO:0000259" key="14">
    <source>
        <dbReference type="PROSITE" id="PS50893"/>
    </source>
</evidence>
<feature type="transmembrane region" description="Helical" evidence="13">
    <location>
        <begin position="862"/>
        <end position="880"/>
    </location>
</feature>
<dbReference type="InterPro" id="IPR003439">
    <property type="entry name" value="ABC_transporter-like_ATP-bd"/>
</dbReference>
<evidence type="ECO:0000256" key="4">
    <source>
        <dbReference type="ARBA" id="ARBA00022448"/>
    </source>
</evidence>
<keyword evidence="7" id="KW-0547">Nucleotide-binding</keyword>
<evidence type="ECO:0000256" key="13">
    <source>
        <dbReference type="SAM" id="Phobius"/>
    </source>
</evidence>
<keyword evidence="17" id="KW-1185">Reference proteome</keyword>
<dbReference type="PROSITE" id="PS50929">
    <property type="entry name" value="ABC_TM1F"/>
    <property type="match status" value="2"/>
</dbReference>
<dbReference type="InterPro" id="IPR017871">
    <property type="entry name" value="ABC_transporter-like_CS"/>
</dbReference>
<dbReference type="InterPro" id="IPR003593">
    <property type="entry name" value="AAA+_ATPase"/>
</dbReference>
<evidence type="ECO:0000256" key="12">
    <source>
        <dbReference type="SAM" id="MobiDB-lite"/>
    </source>
</evidence>
<evidence type="ECO:0000256" key="10">
    <source>
        <dbReference type="ARBA" id="ARBA00023136"/>
    </source>
</evidence>
<dbReference type="GO" id="GO:0005743">
    <property type="term" value="C:mitochondrial inner membrane"/>
    <property type="evidence" value="ECO:0007669"/>
    <property type="project" value="TreeGrafter"/>
</dbReference>
<keyword evidence="10 13" id="KW-0472">Membrane</keyword>
<feature type="transmembrane region" description="Helical" evidence="13">
    <location>
        <begin position="289"/>
        <end position="310"/>
    </location>
</feature>
<dbReference type="SUPFAM" id="SSF52540">
    <property type="entry name" value="P-loop containing nucleoside triphosphate hydrolases"/>
    <property type="match status" value="2"/>
</dbReference>
<feature type="transmembrane region" description="Helical" evidence="13">
    <location>
        <begin position="185"/>
        <end position="205"/>
    </location>
</feature>
<evidence type="ECO:0000256" key="7">
    <source>
        <dbReference type="ARBA" id="ARBA00022741"/>
    </source>
</evidence>
<evidence type="ECO:0000256" key="9">
    <source>
        <dbReference type="ARBA" id="ARBA00022989"/>
    </source>
</evidence>
<feature type="transmembrane region" description="Helical" evidence="13">
    <location>
        <begin position="945"/>
        <end position="965"/>
    </location>
</feature>
<dbReference type="SMART" id="SM00382">
    <property type="entry name" value="AAA"/>
    <property type="match status" value="2"/>
</dbReference>
<feature type="transmembrane region" description="Helical" evidence="13">
    <location>
        <begin position="833"/>
        <end position="856"/>
    </location>
</feature>
<feature type="transmembrane region" description="Helical" evidence="13">
    <location>
        <begin position="211"/>
        <end position="230"/>
    </location>
</feature>
<keyword evidence="6" id="KW-0677">Repeat</keyword>
<dbReference type="FunFam" id="1.20.1560.10:FF:000057">
    <property type="entry name" value="ABC multidrug transporter SitT"/>
    <property type="match status" value="1"/>
</dbReference>
<organism evidence="16 17">
    <name type="scientific">Phomopsis amygdali</name>
    <name type="common">Fusicoccum amygdali</name>
    <dbReference type="NCBI Taxonomy" id="1214568"/>
    <lineage>
        <taxon>Eukaryota</taxon>
        <taxon>Fungi</taxon>
        <taxon>Dikarya</taxon>
        <taxon>Ascomycota</taxon>
        <taxon>Pezizomycotina</taxon>
        <taxon>Sordariomycetes</taxon>
        <taxon>Sordariomycetidae</taxon>
        <taxon>Diaporthales</taxon>
        <taxon>Diaporthaceae</taxon>
        <taxon>Diaporthe</taxon>
    </lineage>
</organism>
<evidence type="ECO:0000259" key="15">
    <source>
        <dbReference type="PROSITE" id="PS50929"/>
    </source>
</evidence>
<feature type="transmembrane region" description="Helical" evidence="13">
    <location>
        <begin position="330"/>
        <end position="349"/>
    </location>
</feature>
<evidence type="ECO:0000256" key="6">
    <source>
        <dbReference type="ARBA" id="ARBA00022737"/>
    </source>
</evidence>
<dbReference type="SUPFAM" id="SSF90123">
    <property type="entry name" value="ABC transporter transmembrane region"/>
    <property type="match status" value="2"/>
</dbReference>
<dbReference type="Pfam" id="PF00664">
    <property type="entry name" value="ABC_membrane"/>
    <property type="match status" value="2"/>
</dbReference>
<feature type="transmembrane region" description="Helical" evidence="13">
    <location>
        <begin position="717"/>
        <end position="739"/>
    </location>
</feature>
<dbReference type="GO" id="GO:0015421">
    <property type="term" value="F:ABC-type oligopeptide transporter activity"/>
    <property type="evidence" value="ECO:0007669"/>
    <property type="project" value="TreeGrafter"/>
</dbReference>
<dbReference type="Proteomes" id="UP001265746">
    <property type="component" value="Unassembled WGS sequence"/>
</dbReference>
<feature type="transmembrane region" description="Helical" evidence="13">
    <location>
        <begin position="977"/>
        <end position="994"/>
    </location>
</feature>
<dbReference type="InterPro" id="IPR011527">
    <property type="entry name" value="ABC1_TM_dom"/>
</dbReference>
<evidence type="ECO:0000256" key="11">
    <source>
        <dbReference type="ARBA" id="ARBA00023180"/>
    </source>
</evidence>
<dbReference type="InterPro" id="IPR039421">
    <property type="entry name" value="Type_1_exporter"/>
</dbReference>
<evidence type="ECO:0000313" key="16">
    <source>
        <dbReference type="EMBL" id="KAK2614748.1"/>
    </source>
</evidence>
<comment type="similarity">
    <text evidence="3">Belongs to the ABC transporter superfamily. ABCB family. Multidrug resistance exporter (TC 3.A.1.201) subfamily.</text>
</comment>
<dbReference type="Gene3D" id="3.40.50.300">
    <property type="entry name" value="P-loop containing nucleotide triphosphate hydrolases"/>
    <property type="match status" value="2"/>
</dbReference>
<dbReference type="Pfam" id="PF00005">
    <property type="entry name" value="ABC_tran"/>
    <property type="match status" value="2"/>
</dbReference>
<dbReference type="PROSITE" id="PS50893">
    <property type="entry name" value="ABC_TRANSPORTER_2"/>
    <property type="match status" value="2"/>
</dbReference>
<feature type="compositionally biased region" description="Low complexity" evidence="12">
    <location>
        <begin position="639"/>
        <end position="650"/>
    </location>
</feature>
<dbReference type="GO" id="GO:0090374">
    <property type="term" value="P:oligopeptide export from mitochondrion"/>
    <property type="evidence" value="ECO:0007669"/>
    <property type="project" value="TreeGrafter"/>
</dbReference>
<feature type="domain" description="ABC transmembrane type-1" evidence="15">
    <location>
        <begin position="719"/>
        <end position="1006"/>
    </location>
</feature>
<sequence length="1292" mass="141820">MAAEPSPTPDEKHARVIEPKPSVGSASQSVALTDGQELSVKAGAAYIRIFTYAEPRHVFLGALAFVAALGSGAGLALVNLVLGEFVGILNDYVAGEITKEQFMKNVTTYCLYFLYIGIARLVLTYAYTTLSNYCAYHIVRNIRRRYLKSALSQEVAFYDRGTAGSISMQATSNGNLIQSGIAEKLALTFQSASTFVTAFIIAFVSQWKLTLILLCVAPTLIILMGIVASIEAKIETQMLDVYGKAGAYAESVLSTTRTVQAFGLRERLVARYATFVAHARSLGDKKSPLYGALFSIEYFVIYAGMGLAFWQGVKMFSIGEVDSLGTVFTVLLSVIIATLNVTIIAPYTVSFQRAGSAAAQLFTLIDRTSQINPFNEGGERPNKTEGVIDIKGIGFEYPTRPGVTVLEDFSLHVPAGKVTALVGASGSGKSTIIGLLERWYLPRSGSIDLDGKPIETLNLNWLRTNVRLVQQEPVLFNGTVFENIANGLVGTPWEHAPVEEQQQRVEQAADFAFAHDFISKLPEGYNTRIGERGGLLSGGQKQRLAIARSIISEPKVLLLDEATSALDPHAEGIVQKALDNVSKDRTTIVIAHKLATIREADNIVVMAKGRIIEQGTHSSLLAANGAYARLVQAQTLTSTSNADVSDTSSTSDEEEEGRKEQEQTEIELTRSLTRYATADRLHLQRLSERDNYENFKQYGLFGTVINMVRMTPELNRAYAAVALLCVAASGVFPGQAVLLGGVMDIFQLPLDEMRRRGNFLALMFFVLGLGCLVVYFSLGWITNIVAQTMNQKFRKSMLDSMLRQDVQFFDRAENTVGALTGRLDSYTQAILELMGFNISLILITMISVTASSILAIVVSWKLGLVGVFAGIPPLLVAGYTRIRLETKMDDGNSKRFSHSASVASEAVTAIRTVSSLAIEHSVLRRYTDELDHAIHQSMLPLFHMMFWFSFTQSIEYFILALGFWYGCKLVSEGEVTFYQFFVSFMGVFFAGQNASQMFAYTTSITKGASAANYYFWLTRLQPAIVETPENAQHGPARDIENIDFDRVKFSYPLRSGHQVLRGIDIKIKRGQFVAFVGASGCGKSTMIALLERYYDATAGTINVDSEPLTTLNPRLYRKNIALVQQEPTLYQGTVRENVQLGYEQHGENEALPSDEMVETALRAANAWDFVISLPEGLNTPCGASGSQLSGGQRQRLAIARALIRDPNVILLDEATSALDTESEKMVQKALAEASAARDRITIAVAHRLSTIRDADVICVFYDGKIVEKGTHDELLSLGKMYKKMCEAQSLDR</sequence>
<accession>A0AAD9W9I1</accession>
<keyword evidence="9 13" id="KW-1133">Transmembrane helix</keyword>
<keyword evidence="4" id="KW-0813">Transport</keyword>
<feature type="domain" description="ABC transporter" evidence="14">
    <location>
        <begin position="1042"/>
        <end position="1287"/>
    </location>
</feature>
<keyword evidence="8" id="KW-0067">ATP-binding</keyword>
<evidence type="ECO:0000256" key="5">
    <source>
        <dbReference type="ARBA" id="ARBA00022692"/>
    </source>
</evidence>
<dbReference type="PROSITE" id="PS00211">
    <property type="entry name" value="ABC_TRANSPORTER_1"/>
    <property type="match status" value="2"/>
</dbReference>
<proteinExistence type="inferred from homology"/>
<dbReference type="InterPro" id="IPR027417">
    <property type="entry name" value="P-loop_NTPase"/>
</dbReference>
<feature type="domain" description="ABC transmembrane type-1" evidence="15">
    <location>
        <begin position="62"/>
        <end position="353"/>
    </location>
</feature>
<dbReference type="CDD" id="cd18577">
    <property type="entry name" value="ABC_6TM_Pgp_ABCB1_D1_like"/>
    <property type="match status" value="1"/>
</dbReference>
<dbReference type="GO" id="GO:0005524">
    <property type="term" value="F:ATP binding"/>
    <property type="evidence" value="ECO:0007669"/>
    <property type="project" value="UniProtKB-KW"/>
</dbReference>
<dbReference type="PANTHER" id="PTHR43394">
    <property type="entry name" value="ATP-DEPENDENT PERMEASE MDL1, MITOCHONDRIAL"/>
    <property type="match status" value="1"/>
</dbReference>
<feature type="transmembrane region" description="Helical" evidence="13">
    <location>
        <begin position="759"/>
        <end position="786"/>
    </location>
</feature>
<protein>
    <submittedName>
        <fullName evidence="16">Uncharacterized protein</fullName>
    </submittedName>
</protein>
<dbReference type="EMBL" id="JAUJFL010000001">
    <property type="protein sequence ID" value="KAK2614748.1"/>
    <property type="molecule type" value="Genomic_DNA"/>
</dbReference>
<evidence type="ECO:0000313" key="17">
    <source>
        <dbReference type="Proteomes" id="UP001265746"/>
    </source>
</evidence>
<comment type="subcellular location">
    <subcellularLocation>
        <location evidence="2">Endomembrane system</location>
    </subcellularLocation>
    <subcellularLocation>
        <location evidence="1">Membrane</location>
        <topology evidence="1">Multi-pass membrane protein</topology>
    </subcellularLocation>
</comment>
<dbReference type="InterPro" id="IPR036640">
    <property type="entry name" value="ABC1_TM_sf"/>
</dbReference>
<dbReference type="FunFam" id="3.40.50.300:FF:000913">
    <property type="entry name" value="ABC multidrug transporter SitT"/>
    <property type="match status" value="1"/>
</dbReference>
<feature type="region of interest" description="Disordered" evidence="12">
    <location>
        <begin position="639"/>
        <end position="665"/>
    </location>
</feature>
<feature type="transmembrane region" description="Helical" evidence="13">
    <location>
        <begin position="112"/>
        <end position="139"/>
    </location>
</feature>
<evidence type="ECO:0000256" key="2">
    <source>
        <dbReference type="ARBA" id="ARBA00004308"/>
    </source>
</evidence>
<reference evidence="16" key="1">
    <citation type="submission" date="2023-06" db="EMBL/GenBank/DDBJ databases">
        <authorList>
            <person name="Noh H."/>
        </authorList>
    </citation>
    <scope>NUCLEOTIDE SEQUENCE</scope>
    <source>
        <strain evidence="16">DUCC20226</strain>
    </source>
</reference>
<dbReference type="Gene3D" id="1.20.1560.10">
    <property type="entry name" value="ABC transporter type 1, transmembrane domain"/>
    <property type="match status" value="1"/>
</dbReference>
<feature type="domain" description="ABC transporter" evidence="14">
    <location>
        <begin position="388"/>
        <end position="633"/>
    </location>
</feature>
<comment type="caution">
    <text evidence="16">The sequence shown here is derived from an EMBL/GenBank/DDBJ whole genome shotgun (WGS) entry which is preliminary data.</text>
</comment>
<evidence type="ECO:0000256" key="8">
    <source>
        <dbReference type="ARBA" id="ARBA00022840"/>
    </source>
</evidence>
<gene>
    <name evidence="16" type="ORF">N8I77_001553</name>
</gene>
<feature type="transmembrane region" description="Helical" evidence="13">
    <location>
        <begin position="58"/>
        <end position="82"/>
    </location>
</feature>
<dbReference type="CDD" id="cd03249">
    <property type="entry name" value="ABC_MTABC3_MDL1_MDL2"/>
    <property type="match status" value="1"/>
</dbReference>
<dbReference type="CDD" id="cd18578">
    <property type="entry name" value="ABC_6TM_Pgp_ABCB1_D2_like"/>
    <property type="match status" value="1"/>
</dbReference>
<dbReference type="GO" id="GO:0012505">
    <property type="term" value="C:endomembrane system"/>
    <property type="evidence" value="ECO:0007669"/>
    <property type="project" value="UniProtKB-SubCell"/>
</dbReference>
<name>A0AAD9W9I1_PHOAM</name>
<keyword evidence="11" id="KW-0325">Glycoprotein</keyword>
<dbReference type="GO" id="GO:0016887">
    <property type="term" value="F:ATP hydrolysis activity"/>
    <property type="evidence" value="ECO:0007669"/>
    <property type="project" value="InterPro"/>
</dbReference>
<evidence type="ECO:0000256" key="3">
    <source>
        <dbReference type="ARBA" id="ARBA00007577"/>
    </source>
</evidence>